<dbReference type="EMBL" id="PIPS01000002">
    <property type="protein sequence ID" value="RUO43414.1"/>
    <property type="molecule type" value="Genomic_DNA"/>
</dbReference>
<dbReference type="AlphaFoldDB" id="A0AA94EFS0"/>
<evidence type="ECO:0008006" key="3">
    <source>
        <dbReference type="Google" id="ProtNLM"/>
    </source>
</evidence>
<organism evidence="1 2">
    <name type="scientific">Idiomarina aquatica</name>
    <dbReference type="NCBI Taxonomy" id="1327752"/>
    <lineage>
        <taxon>Bacteria</taxon>
        <taxon>Pseudomonadati</taxon>
        <taxon>Pseudomonadota</taxon>
        <taxon>Gammaproteobacteria</taxon>
        <taxon>Alteromonadales</taxon>
        <taxon>Idiomarinaceae</taxon>
        <taxon>Idiomarina</taxon>
    </lineage>
</organism>
<dbReference type="Pfam" id="PF08761">
    <property type="entry name" value="dUTPase_2"/>
    <property type="match status" value="1"/>
</dbReference>
<protein>
    <recommendedName>
        <fullName evidence="3">dUTPase-like protein</fullName>
    </recommendedName>
</protein>
<dbReference type="SUPFAM" id="SSF101386">
    <property type="entry name" value="all-alpha NTP pyrophosphatases"/>
    <property type="match status" value="1"/>
</dbReference>
<dbReference type="InterPro" id="IPR014871">
    <property type="entry name" value="dUTPase/dCTP_pyrophosphatase"/>
</dbReference>
<proteinExistence type="predicted"/>
<evidence type="ECO:0000313" key="1">
    <source>
        <dbReference type="EMBL" id="RUO43414.1"/>
    </source>
</evidence>
<comment type="caution">
    <text evidence="1">The sequence shown here is derived from an EMBL/GenBank/DDBJ whole genome shotgun (WGS) entry which is preliminary data.</text>
</comment>
<evidence type="ECO:0000313" key="2">
    <source>
        <dbReference type="Proteomes" id="UP000286680"/>
    </source>
</evidence>
<dbReference type="Proteomes" id="UP000286680">
    <property type="component" value="Unassembled WGS sequence"/>
</dbReference>
<keyword evidence="2" id="KW-1185">Reference proteome</keyword>
<dbReference type="Gene3D" id="1.10.4010.10">
    <property type="entry name" value="Type II deoxyuridine triphosphatase"/>
    <property type="match status" value="1"/>
</dbReference>
<name>A0AA94EFS0_9GAMM</name>
<dbReference type="CDD" id="cd11527">
    <property type="entry name" value="NTP-PPase_dUTPase"/>
    <property type="match status" value="1"/>
</dbReference>
<dbReference type="RefSeq" id="WP_105306531.1">
    <property type="nucleotide sequence ID" value="NZ_PIPS01000002.1"/>
</dbReference>
<accession>A0AA94EFS0</accession>
<reference evidence="2" key="1">
    <citation type="journal article" date="2018" name="Front. Microbiol.">
        <title>Genome-Based Analysis Reveals the Taxonomy and Diversity of the Family Idiomarinaceae.</title>
        <authorList>
            <person name="Liu Y."/>
            <person name="Lai Q."/>
            <person name="Shao Z."/>
        </authorList>
    </citation>
    <scope>NUCLEOTIDE SEQUENCE [LARGE SCALE GENOMIC DNA]</scope>
    <source>
        <strain evidence="2">SN-14</strain>
    </source>
</reference>
<gene>
    <name evidence="1" type="ORF">CWE23_08685</name>
</gene>
<sequence>MSQDTQFSPNQAQQIVRLQTQFNQGLDANWPHAPTLPRDDMAAVIVELGERYDHLGYKWWKKQTPDHEQANMELIDVLHFALSDVIEVLAQEGSDNPLERAAEKLLEASVKANAEHARNAKWLLRHTALEGRPELDRPLCFGNESLAQLLSMLYQAYGSAEAVYVSYVGKNALNHVRQQRGYKDGTYIKMWQNEEDNEVMVRLLLNSDSILNSQSPLDDAVALLLAHYDSHVAR</sequence>